<evidence type="ECO:0000259" key="3">
    <source>
        <dbReference type="Pfam" id="PF13439"/>
    </source>
</evidence>
<dbReference type="InterPro" id="IPR001296">
    <property type="entry name" value="Glyco_trans_1"/>
</dbReference>
<dbReference type="PANTHER" id="PTHR46401">
    <property type="entry name" value="GLYCOSYLTRANSFERASE WBBK-RELATED"/>
    <property type="match status" value="1"/>
</dbReference>
<evidence type="ECO:0000313" key="4">
    <source>
        <dbReference type="EMBL" id="AXF19740.1"/>
    </source>
</evidence>
<gene>
    <name evidence="4" type="ORF">CUJ89_03895</name>
</gene>
<sequence>MKIAFCVDAITPPLTGIGRYTYELANHYQAATSNFAELKFFLQNRWIENPNALMSNLVQPRHRKGLLAQTTRKFRRWRLYRQARQFLFHSPNYFLPDLADSGISTIHDLSVFKYPEAHPRERLVDFENRFESTLDRAQHLVTDSEATRKEIIDYFGWPEHRVTSIPLGVAADFHPRGESDLQRYLSSIGLGFGSYSLCVSTLEPRKRIDYLLDAYSNLPDDVRRHYPLVLAGSKGWLSGALHSRIETYQRDGWLRYLGFVPEPELPLLYAGARAFLYPSIYEGFGLPVLEALASGIPTLTSNRSSLPEVAGGAAWLVDPDDTEAMKQGIAKIVLDDDWRRTAASAGLVVAGRFTWKRCAERTIELYRQISPA</sequence>
<dbReference type="OrthoDB" id="433681at2"/>
<feature type="domain" description="Glycosyl transferase family 1" evidence="2">
    <location>
        <begin position="196"/>
        <end position="341"/>
    </location>
</feature>
<name>A0A2Z5MR40_BURPY</name>
<feature type="domain" description="Glycosyltransferase subfamily 4-like N-terminal" evidence="3">
    <location>
        <begin position="16"/>
        <end position="171"/>
    </location>
</feature>
<dbReference type="SUPFAM" id="SSF53756">
    <property type="entry name" value="UDP-Glycosyltransferase/glycogen phosphorylase"/>
    <property type="match status" value="1"/>
</dbReference>
<reference evidence="4 5" key="1">
    <citation type="journal article" date="2018" name="ISME J.">
        <title>Involvement of Burkholderiaceae and sulfurous volatiles in disease-suppressive soils.</title>
        <authorList>
            <person name="Carrion V.J."/>
            <person name="Cordovez V."/>
            <person name="Tyc O."/>
            <person name="Etalo D.W."/>
            <person name="de Bruijn I."/>
            <person name="de Jager V.C."/>
            <person name="Medema M.H."/>
            <person name="Eberl L."/>
            <person name="Raaijmakers J.M."/>
        </authorList>
    </citation>
    <scope>NUCLEOTIDE SEQUENCE [LARGE SCALE GENOMIC DNA]</scope>
    <source>
        <strain evidence="5">mHSR5</strain>
    </source>
</reference>
<dbReference type="GO" id="GO:0016757">
    <property type="term" value="F:glycosyltransferase activity"/>
    <property type="evidence" value="ECO:0007669"/>
    <property type="project" value="InterPro"/>
</dbReference>
<dbReference type="Proteomes" id="UP000253104">
    <property type="component" value="Chromosome mHSR5_A"/>
</dbReference>
<protein>
    <submittedName>
        <fullName evidence="4">Transcription elongation factor GreAB</fullName>
    </submittedName>
</protein>
<dbReference type="Pfam" id="PF00534">
    <property type="entry name" value="Glycos_transf_1"/>
    <property type="match status" value="1"/>
</dbReference>
<evidence type="ECO:0000259" key="2">
    <source>
        <dbReference type="Pfam" id="PF00534"/>
    </source>
</evidence>
<dbReference type="GO" id="GO:0009103">
    <property type="term" value="P:lipopolysaccharide biosynthetic process"/>
    <property type="evidence" value="ECO:0007669"/>
    <property type="project" value="TreeGrafter"/>
</dbReference>
<dbReference type="Pfam" id="PF13439">
    <property type="entry name" value="Glyco_transf_4"/>
    <property type="match status" value="1"/>
</dbReference>
<keyword evidence="4" id="KW-0251">Elongation factor</keyword>
<dbReference type="InterPro" id="IPR028098">
    <property type="entry name" value="Glyco_trans_4-like_N"/>
</dbReference>
<evidence type="ECO:0000313" key="5">
    <source>
        <dbReference type="Proteomes" id="UP000253104"/>
    </source>
</evidence>
<dbReference type="RefSeq" id="WP_114176208.1">
    <property type="nucleotide sequence ID" value="NZ_CP024902.1"/>
</dbReference>
<keyword evidence="1" id="KW-0808">Transferase</keyword>
<dbReference type="EMBL" id="CP024902">
    <property type="protein sequence ID" value="AXF19740.1"/>
    <property type="molecule type" value="Genomic_DNA"/>
</dbReference>
<keyword evidence="4" id="KW-0648">Protein biosynthesis</keyword>
<proteinExistence type="predicted"/>
<dbReference type="FunFam" id="3.40.50.2000:FF:000119">
    <property type="entry name" value="Glycosyl transferase group 1"/>
    <property type="match status" value="1"/>
</dbReference>
<dbReference type="Gene3D" id="3.40.50.2000">
    <property type="entry name" value="Glycogen Phosphorylase B"/>
    <property type="match status" value="2"/>
</dbReference>
<organism evidence="4 5">
    <name type="scientific">Burkholderia pyrrocinia</name>
    <name type="common">Pseudomonas pyrrocinia</name>
    <dbReference type="NCBI Taxonomy" id="60550"/>
    <lineage>
        <taxon>Bacteria</taxon>
        <taxon>Pseudomonadati</taxon>
        <taxon>Pseudomonadota</taxon>
        <taxon>Betaproteobacteria</taxon>
        <taxon>Burkholderiales</taxon>
        <taxon>Burkholderiaceae</taxon>
        <taxon>Burkholderia</taxon>
        <taxon>Burkholderia cepacia complex</taxon>
    </lineage>
</organism>
<dbReference type="GO" id="GO:0003746">
    <property type="term" value="F:translation elongation factor activity"/>
    <property type="evidence" value="ECO:0007669"/>
    <property type="project" value="UniProtKB-KW"/>
</dbReference>
<dbReference type="AlphaFoldDB" id="A0A2Z5MR40"/>
<dbReference type="CDD" id="cd03809">
    <property type="entry name" value="GT4_MtfB-like"/>
    <property type="match status" value="1"/>
</dbReference>
<evidence type="ECO:0000256" key="1">
    <source>
        <dbReference type="ARBA" id="ARBA00022679"/>
    </source>
</evidence>
<accession>A0A2Z5MR40</accession>
<dbReference type="PANTHER" id="PTHR46401:SF2">
    <property type="entry name" value="GLYCOSYLTRANSFERASE WBBK-RELATED"/>
    <property type="match status" value="1"/>
</dbReference>